<dbReference type="InterPro" id="IPR058127">
    <property type="entry name" value="DedA"/>
</dbReference>
<dbReference type="RefSeq" id="WP_015615310.1">
    <property type="nucleotide sequence ID" value="NC_021182.1"/>
</dbReference>
<evidence type="ECO:0000256" key="3">
    <source>
        <dbReference type="ARBA" id="ARBA00022475"/>
    </source>
</evidence>
<dbReference type="NCBIfam" id="NF008102">
    <property type="entry name" value="PRK10847.1"/>
    <property type="match status" value="1"/>
</dbReference>
<dbReference type="HOGENOM" id="CLU_044208_6_1_9"/>
<proteinExistence type="inferred from homology"/>
<sequence>MSTLMNFINGILHLDKSLGVIIQSYGMWTYLLIFLIIFCETGLVVTPFLPGDSILFATGALASIGSLNIFILFLIFFVSAVLGDTVNYSIGKKIGTGILEKKDLKYINKEYLEKAHKFYEKHGSMTIVIGRFIPIIRTFVPFVAGIGEMRYLHFIIYNVLGGFLWVTLFLVGGFFFGNLPLIKQNFSFVLVAIIIISIIPAIVAFIKGKQSGDNKGNDVSNAEIR</sequence>
<evidence type="ECO:0000256" key="1">
    <source>
        <dbReference type="ARBA" id="ARBA00004651"/>
    </source>
</evidence>
<keyword evidence="6 7" id="KW-0472">Membrane</keyword>
<feature type="transmembrane region" description="Helical" evidence="7">
    <location>
        <begin position="154"/>
        <end position="176"/>
    </location>
</feature>
<dbReference type="PANTHER" id="PTHR30353">
    <property type="entry name" value="INNER MEMBRANE PROTEIN DEDA-RELATED"/>
    <property type="match status" value="1"/>
</dbReference>
<evidence type="ECO:0000313" key="10">
    <source>
        <dbReference type="Proteomes" id="UP000013523"/>
    </source>
</evidence>
<dbReference type="GO" id="GO:0005886">
    <property type="term" value="C:plasma membrane"/>
    <property type="evidence" value="ECO:0007669"/>
    <property type="project" value="UniProtKB-SubCell"/>
</dbReference>
<dbReference type="Pfam" id="PF09335">
    <property type="entry name" value="VTT_dom"/>
    <property type="match status" value="1"/>
</dbReference>
<dbReference type="STRING" id="86416.Clopa_2123"/>
<comment type="subcellular location">
    <subcellularLocation>
        <location evidence="1 7">Cell membrane</location>
        <topology evidence="1 7">Multi-pass membrane protein</topology>
    </subcellularLocation>
</comment>
<dbReference type="OrthoDB" id="9813426at2"/>
<evidence type="ECO:0000256" key="4">
    <source>
        <dbReference type="ARBA" id="ARBA00022692"/>
    </source>
</evidence>
<organism evidence="9 10">
    <name type="scientific">Clostridium pasteurianum BC1</name>
    <dbReference type="NCBI Taxonomy" id="86416"/>
    <lineage>
        <taxon>Bacteria</taxon>
        <taxon>Bacillati</taxon>
        <taxon>Bacillota</taxon>
        <taxon>Clostridia</taxon>
        <taxon>Eubacteriales</taxon>
        <taxon>Clostridiaceae</taxon>
        <taxon>Clostridium</taxon>
    </lineage>
</organism>
<feature type="transmembrane region" description="Helical" evidence="7">
    <location>
        <begin position="188"/>
        <end position="206"/>
    </location>
</feature>
<keyword evidence="5 7" id="KW-1133">Transmembrane helix</keyword>
<evidence type="ECO:0000313" key="9">
    <source>
        <dbReference type="EMBL" id="AGK97002.1"/>
    </source>
</evidence>
<dbReference type="eggNOG" id="COG0586">
    <property type="taxonomic scope" value="Bacteria"/>
</dbReference>
<protein>
    <submittedName>
        <fullName evidence="9">Putative membrane-associated protein</fullName>
    </submittedName>
</protein>
<reference evidence="9 10" key="1">
    <citation type="submission" date="2012-01" db="EMBL/GenBank/DDBJ databases">
        <title>Complete sequence of chromosome of Clostridium pasteurianum BC1.</title>
        <authorList>
            <consortium name="US DOE Joint Genome Institute"/>
            <person name="Lucas S."/>
            <person name="Han J."/>
            <person name="Lapidus A."/>
            <person name="Cheng J.-F."/>
            <person name="Goodwin L."/>
            <person name="Pitluck S."/>
            <person name="Peters L."/>
            <person name="Mikhailova N."/>
            <person name="Teshima H."/>
            <person name="Detter J.C."/>
            <person name="Han C."/>
            <person name="Tapia R."/>
            <person name="Land M."/>
            <person name="Hauser L."/>
            <person name="Kyrpides N."/>
            <person name="Ivanova N."/>
            <person name="Pagani I."/>
            <person name="Dunn J."/>
            <person name="Taghavi S."/>
            <person name="Francis A."/>
            <person name="van der Lelie D."/>
            <person name="Woyke T."/>
        </authorList>
    </citation>
    <scope>NUCLEOTIDE SEQUENCE [LARGE SCALE GENOMIC DNA]</scope>
    <source>
        <strain evidence="9 10">BC1</strain>
    </source>
</reference>
<feature type="transmembrane region" description="Helical" evidence="7">
    <location>
        <begin position="27"/>
        <end position="49"/>
    </location>
</feature>
<keyword evidence="10" id="KW-1185">Reference proteome</keyword>
<dbReference type="Proteomes" id="UP000013523">
    <property type="component" value="Chromosome"/>
</dbReference>
<evidence type="ECO:0000256" key="6">
    <source>
        <dbReference type="ARBA" id="ARBA00023136"/>
    </source>
</evidence>
<evidence type="ECO:0000259" key="8">
    <source>
        <dbReference type="Pfam" id="PF09335"/>
    </source>
</evidence>
<dbReference type="EMBL" id="CP003261">
    <property type="protein sequence ID" value="AGK97002.1"/>
    <property type="molecule type" value="Genomic_DNA"/>
</dbReference>
<dbReference type="PATRIC" id="fig|86416.3.peg.2097"/>
<dbReference type="KEGG" id="cpas:Clopa_2123"/>
<accession>R4K1Q2</accession>
<dbReference type="InterPro" id="IPR032818">
    <property type="entry name" value="DedA-like"/>
</dbReference>
<dbReference type="InterPro" id="IPR032816">
    <property type="entry name" value="VTT_dom"/>
</dbReference>
<evidence type="ECO:0000256" key="7">
    <source>
        <dbReference type="RuleBase" id="RU367016"/>
    </source>
</evidence>
<dbReference type="PANTHER" id="PTHR30353:SF0">
    <property type="entry name" value="TRANSMEMBRANE PROTEIN"/>
    <property type="match status" value="1"/>
</dbReference>
<feature type="transmembrane region" description="Helical" evidence="7">
    <location>
        <begin position="128"/>
        <end position="147"/>
    </location>
</feature>
<name>R4K1Q2_CLOPA</name>
<keyword evidence="4 7" id="KW-0812">Transmembrane</keyword>
<comment type="similarity">
    <text evidence="2 7">Belongs to the DedA family.</text>
</comment>
<evidence type="ECO:0000256" key="5">
    <source>
        <dbReference type="ARBA" id="ARBA00022989"/>
    </source>
</evidence>
<feature type="domain" description="VTT" evidence="8">
    <location>
        <begin position="49"/>
        <end position="173"/>
    </location>
</feature>
<keyword evidence="3 7" id="KW-1003">Cell membrane</keyword>
<feature type="transmembrane region" description="Helical" evidence="7">
    <location>
        <begin position="61"/>
        <end position="82"/>
    </location>
</feature>
<gene>
    <name evidence="9" type="ORF">Clopa_2123</name>
</gene>
<dbReference type="AlphaFoldDB" id="R4K1Q2"/>
<evidence type="ECO:0000256" key="2">
    <source>
        <dbReference type="ARBA" id="ARBA00010792"/>
    </source>
</evidence>